<proteinExistence type="predicted"/>
<dbReference type="Pfam" id="PF12697">
    <property type="entry name" value="Abhydrolase_6"/>
    <property type="match status" value="1"/>
</dbReference>
<keyword evidence="3" id="KW-1185">Reference proteome</keyword>
<dbReference type="GO" id="GO:0016787">
    <property type="term" value="F:hydrolase activity"/>
    <property type="evidence" value="ECO:0007669"/>
    <property type="project" value="UniProtKB-KW"/>
</dbReference>
<evidence type="ECO:0000259" key="1">
    <source>
        <dbReference type="Pfam" id="PF12697"/>
    </source>
</evidence>
<dbReference type="InterPro" id="IPR000073">
    <property type="entry name" value="AB_hydrolase_1"/>
</dbReference>
<dbReference type="SUPFAM" id="SSF53474">
    <property type="entry name" value="alpha/beta-Hydrolases"/>
    <property type="match status" value="1"/>
</dbReference>
<keyword evidence="2" id="KW-0378">Hydrolase</keyword>
<dbReference type="OrthoDB" id="5371334at2759"/>
<dbReference type="Proteomes" id="UP000240883">
    <property type="component" value="Unassembled WGS sequence"/>
</dbReference>
<name>A0A2T2NSD1_CORCC</name>
<sequence>MASSDLSLAGGSVTGKVFLPSSASCSSGYTPLLVAVHGGTYKSTYFDASSQHTIKSLVQAFGIPVVAIDRPGYGRTPSLNPIPDDSSPIQEHGRWLHKFVLPELWKKFSNSAKSIVLYGHSIGGATCCVAAGLHASDGGSYPLSAVIITGIGVEVGSRKLHWESTSPGYIRIAEDFKDDIMLTRRELYDSDILKTTAQLNQDAPLDECIDIGTQWLSYWNKYAGVITIPVLYMGGAEDQMWNLSKENIEDFGKAFRSSKKVETVQIPCAPHNIELSHQSIVLWGRAGAFAIESTVEGALAKKK</sequence>
<dbReference type="Gene3D" id="3.40.50.1820">
    <property type="entry name" value="alpha/beta hydrolase"/>
    <property type="match status" value="1"/>
</dbReference>
<dbReference type="InterPro" id="IPR029058">
    <property type="entry name" value="AB_hydrolase_fold"/>
</dbReference>
<protein>
    <submittedName>
        <fullName evidence="2">Alpha/beta-hydrolase</fullName>
    </submittedName>
</protein>
<dbReference type="EMBL" id="KZ678134">
    <property type="protein sequence ID" value="PSN68313.1"/>
    <property type="molecule type" value="Genomic_DNA"/>
</dbReference>
<feature type="domain" description="AB hydrolase-1" evidence="1">
    <location>
        <begin position="33"/>
        <end position="275"/>
    </location>
</feature>
<accession>A0A2T2NSD1</accession>
<evidence type="ECO:0000313" key="2">
    <source>
        <dbReference type="EMBL" id="PSN68313.1"/>
    </source>
</evidence>
<evidence type="ECO:0000313" key="3">
    <source>
        <dbReference type="Proteomes" id="UP000240883"/>
    </source>
</evidence>
<dbReference type="AlphaFoldDB" id="A0A2T2NSD1"/>
<dbReference type="STRING" id="1448308.A0A2T2NSD1"/>
<reference evidence="2 3" key="1">
    <citation type="journal article" date="2018" name="Front. Microbiol.">
        <title>Genome-Wide Analysis of Corynespora cassiicola Leaf Fall Disease Putative Effectors.</title>
        <authorList>
            <person name="Lopez D."/>
            <person name="Ribeiro S."/>
            <person name="Label P."/>
            <person name="Fumanal B."/>
            <person name="Venisse J.S."/>
            <person name="Kohler A."/>
            <person name="de Oliveira R.R."/>
            <person name="Labutti K."/>
            <person name="Lipzen A."/>
            <person name="Lail K."/>
            <person name="Bauer D."/>
            <person name="Ohm R.A."/>
            <person name="Barry K.W."/>
            <person name="Spatafora J."/>
            <person name="Grigoriev I.V."/>
            <person name="Martin F.M."/>
            <person name="Pujade-Renaud V."/>
        </authorList>
    </citation>
    <scope>NUCLEOTIDE SEQUENCE [LARGE SCALE GENOMIC DNA]</scope>
    <source>
        <strain evidence="2 3">Philippines</strain>
    </source>
</reference>
<gene>
    <name evidence="2" type="ORF">BS50DRAFT_573235</name>
</gene>
<organism evidence="2 3">
    <name type="scientific">Corynespora cassiicola Philippines</name>
    <dbReference type="NCBI Taxonomy" id="1448308"/>
    <lineage>
        <taxon>Eukaryota</taxon>
        <taxon>Fungi</taxon>
        <taxon>Dikarya</taxon>
        <taxon>Ascomycota</taxon>
        <taxon>Pezizomycotina</taxon>
        <taxon>Dothideomycetes</taxon>
        <taxon>Pleosporomycetidae</taxon>
        <taxon>Pleosporales</taxon>
        <taxon>Corynesporascaceae</taxon>
        <taxon>Corynespora</taxon>
    </lineage>
</organism>